<dbReference type="AlphaFoldDB" id="A0A645CCK8"/>
<proteinExistence type="predicted"/>
<protein>
    <submittedName>
        <fullName evidence="1">Uncharacterized protein</fullName>
    </submittedName>
</protein>
<organism evidence="1">
    <name type="scientific">bioreactor metagenome</name>
    <dbReference type="NCBI Taxonomy" id="1076179"/>
    <lineage>
        <taxon>unclassified sequences</taxon>
        <taxon>metagenomes</taxon>
        <taxon>ecological metagenomes</taxon>
    </lineage>
</organism>
<sequence length="107" mass="12387">MIDFLDQGSVRGRCFIRRRGIMSRFQIERIGIAVDVSQGLIDIDRIVIAQPVAEKFFRHTQDQTSGAQAHRDQVGKPLLIRIRMHLFLQAPGGNPPHFRRQFFPVRH</sequence>
<comment type="caution">
    <text evidence="1">The sequence shown here is derived from an EMBL/GenBank/DDBJ whole genome shotgun (WGS) entry which is preliminary data.</text>
</comment>
<gene>
    <name evidence="1" type="ORF">SDC9_121642</name>
</gene>
<reference evidence="1" key="1">
    <citation type="submission" date="2019-08" db="EMBL/GenBank/DDBJ databases">
        <authorList>
            <person name="Kucharzyk K."/>
            <person name="Murdoch R.W."/>
            <person name="Higgins S."/>
            <person name="Loffler F."/>
        </authorList>
    </citation>
    <scope>NUCLEOTIDE SEQUENCE</scope>
</reference>
<evidence type="ECO:0000313" key="1">
    <source>
        <dbReference type="EMBL" id="MPM74653.1"/>
    </source>
</evidence>
<name>A0A645CCK8_9ZZZZ</name>
<dbReference type="EMBL" id="VSSQ01026108">
    <property type="protein sequence ID" value="MPM74653.1"/>
    <property type="molecule type" value="Genomic_DNA"/>
</dbReference>
<accession>A0A645CCK8</accession>